<dbReference type="Gene3D" id="3.10.129.10">
    <property type="entry name" value="Hotdog Thioesterase"/>
    <property type="match status" value="1"/>
</dbReference>
<dbReference type="CDD" id="cd03441">
    <property type="entry name" value="R_hydratase_like"/>
    <property type="match status" value="1"/>
</dbReference>
<sequence>MSKLPSLASIYVRAAASIVKSTKLKKGVTTVPPITLHVDDIGPFTQSHVDSFKSQVNIKADTPLPKSQVNIKADTSADTHTPLPSTYLQCVTMPMPMEILSRTDFNILGSLHESCTIKSHRKIQQNEKLSAVASLVPEVEFSDKNDVLLRIGVAINDSENNVVQTIDNQYRILNPQRHKIKSTPKPASPDYSNWPTSYSFSYPVTAGRTYASLNGDVNPIHVSPLAARLFGYSSCIAHGMFSVCNLFHASEDDTGVNTIVGEFVRPVVLPRDVVGKRKGEDYVVGFYDKEGKFKVCVKGVIKNKARE</sequence>
<feature type="domain" description="MaoC-like" evidence="1">
    <location>
        <begin position="208"/>
        <end position="263"/>
    </location>
</feature>
<name>A0A9W7BY84_9STRA</name>
<dbReference type="EMBL" id="BRXY01000554">
    <property type="protein sequence ID" value="GMH99716.1"/>
    <property type="molecule type" value="Genomic_DNA"/>
</dbReference>
<reference evidence="3" key="1">
    <citation type="journal article" date="2023" name="Commun. Biol.">
        <title>Genome analysis of Parmales, the sister group of diatoms, reveals the evolutionary specialization of diatoms from phago-mixotrophs to photoautotrophs.</title>
        <authorList>
            <person name="Ban H."/>
            <person name="Sato S."/>
            <person name="Yoshikawa S."/>
            <person name="Yamada K."/>
            <person name="Nakamura Y."/>
            <person name="Ichinomiya M."/>
            <person name="Sato N."/>
            <person name="Blanc-Mathieu R."/>
            <person name="Endo H."/>
            <person name="Kuwata A."/>
            <person name="Ogata H."/>
        </authorList>
    </citation>
    <scope>NUCLEOTIDE SEQUENCE [LARGE SCALE GENOMIC DNA]</scope>
    <source>
        <strain evidence="3">NIES 3701</strain>
    </source>
</reference>
<evidence type="ECO:0000259" key="1">
    <source>
        <dbReference type="Pfam" id="PF01575"/>
    </source>
</evidence>
<organism evidence="2 3">
    <name type="scientific">Triparma strigata</name>
    <dbReference type="NCBI Taxonomy" id="1606541"/>
    <lineage>
        <taxon>Eukaryota</taxon>
        <taxon>Sar</taxon>
        <taxon>Stramenopiles</taxon>
        <taxon>Ochrophyta</taxon>
        <taxon>Bolidophyceae</taxon>
        <taxon>Parmales</taxon>
        <taxon>Triparmaceae</taxon>
        <taxon>Triparma</taxon>
    </lineage>
</organism>
<dbReference type="InterPro" id="IPR029069">
    <property type="entry name" value="HotDog_dom_sf"/>
</dbReference>
<evidence type="ECO:0000313" key="2">
    <source>
        <dbReference type="EMBL" id="GMH99716.1"/>
    </source>
</evidence>
<dbReference type="SUPFAM" id="SSF54637">
    <property type="entry name" value="Thioesterase/thiol ester dehydrase-isomerase"/>
    <property type="match status" value="1"/>
</dbReference>
<keyword evidence="3" id="KW-1185">Reference proteome</keyword>
<proteinExistence type="predicted"/>
<dbReference type="AlphaFoldDB" id="A0A9W7BY84"/>
<accession>A0A9W7BY84</accession>
<gene>
    <name evidence="2" type="ORF">TrST_g13107</name>
</gene>
<dbReference type="PANTHER" id="PTHR43841:SF3">
    <property type="entry name" value="(3R)-HYDROXYACYL-ACP DEHYDRATASE SUBUNIT HADB"/>
    <property type="match status" value="1"/>
</dbReference>
<comment type="caution">
    <text evidence="2">The sequence shown here is derived from an EMBL/GenBank/DDBJ whole genome shotgun (WGS) entry which is preliminary data.</text>
</comment>
<protein>
    <recommendedName>
        <fullName evidence="1">MaoC-like domain-containing protein</fullName>
    </recommendedName>
</protein>
<dbReference type="InterPro" id="IPR002539">
    <property type="entry name" value="MaoC-like_dom"/>
</dbReference>
<dbReference type="OrthoDB" id="198388at2759"/>
<dbReference type="Pfam" id="PF01575">
    <property type="entry name" value="MaoC_dehydratas"/>
    <property type="match status" value="1"/>
</dbReference>
<dbReference type="PANTHER" id="PTHR43841">
    <property type="entry name" value="3-HYDROXYACYL-THIOESTER DEHYDRATASE HTDX-RELATED"/>
    <property type="match status" value="1"/>
</dbReference>
<evidence type="ECO:0000313" key="3">
    <source>
        <dbReference type="Proteomes" id="UP001165085"/>
    </source>
</evidence>
<dbReference type="Proteomes" id="UP001165085">
    <property type="component" value="Unassembled WGS sequence"/>
</dbReference>